<dbReference type="Pfam" id="PF09994">
    <property type="entry name" value="T6SS_Tle1-like_cat"/>
    <property type="match status" value="2"/>
</dbReference>
<dbReference type="RefSeq" id="WP_169498986.1">
    <property type="nucleotide sequence ID" value="NZ_JABBFZ010000010.1"/>
</dbReference>
<organism evidence="2 3">
    <name type="scientific">Paraburkholderia antibiotica</name>
    <dbReference type="NCBI Taxonomy" id="2728839"/>
    <lineage>
        <taxon>Bacteria</taxon>
        <taxon>Pseudomonadati</taxon>
        <taxon>Pseudomonadota</taxon>
        <taxon>Betaproteobacteria</taxon>
        <taxon>Burkholderiales</taxon>
        <taxon>Burkholderiaceae</taxon>
        <taxon>Paraburkholderia</taxon>
    </lineage>
</organism>
<proteinExistence type="predicted"/>
<feature type="domain" description="T6SS Phospholipase effector Tle1-like catalytic" evidence="1">
    <location>
        <begin position="49"/>
        <end position="226"/>
    </location>
</feature>
<protein>
    <submittedName>
        <fullName evidence="2">DUF2235 domain-containing protein</fullName>
    </submittedName>
</protein>
<dbReference type="EMBL" id="JABBFZ010000010">
    <property type="protein sequence ID" value="NML32737.1"/>
    <property type="molecule type" value="Genomic_DNA"/>
</dbReference>
<dbReference type="PANTHER" id="PTHR33840:SF1">
    <property type="entry name" value="TLE1 PHOSPHOLIPASE DOMAIN-CONTAINING PROTEIN"/>
    <property type="match status" value="1"/>
</dbReference>
<dbReference type="AlphaFoldDB" id="A0A7X9ZY45"/>
<dbReference type="PANTHER" id="PTHR33840">
    <property type="match status" value="1"/>
</dbReference>
<comment type="caution">
    <text evidence="2">The sequence shown here is derived from an EMBL/GenBank/DDBJ whole genome shotgun (WGS) entry which is preliminary data.</text>
</comment>
<evidence type="ECO:0000313" key="2">
    <source>
        <dbReference type="EMBL" id="NML32737.1"/>
    </source>
</evidence>
<evidence type="ECO:0000259" key="1">
    <source>
        <dbReference type="Pfam" id="PF09994"/>
    </source>
</evidence>
<reference evidence="2 3" key="1">
    <citation type="submission" date="2020-04" db="EMBL/GenBank/DDBJ databases">
        <title>Paraburkholderia sp. G-4-1-8 isolated from soil.</title>
        <authorList>
            <person name="Dahal R.H."/>
        </authorList>
    </citation>
    <scope>NUCLEOTIDE SEQUENCE [LARGE SCALE GENOMIC DNA]</scope>
    <source>
        <strain evidence="2 3">G-4-1-8</strain>
    </source>
</reference>
<evidence type="ECO:0000313" key="3">
    <source>
        <dbReference type="Proteomes" id="UP000583127"/>
    </source>
</evidence>
<dbReference type="Proteomes" id="UP000583127">
    <property type="component" value="Unassembled WGS sequence"/>
</dbReference>
<sequence>MTSAVIPDPMPAEGYRKLSPQEMMRRQRALTCIRSRETAQCQGQVYVTLFFDGTGNNKDDKEGGSKTQKERWKHSNVARLFDAAMVDNPNGFFPYYIAGVGTPFPDVGDTDGGKTLGAPLGLGSGHMGADRINWAITRVYNAVHHYLTGSDLFSGPSAKTIVRNMSSAVGALSFEAAYRKMVLQTWEKKLAAVVKSSQRKVTQINLAVFGFSRGSAEARAFANWFTDIVKQNDGGFELAGISVRFYFLGIFDTVASVGTPNLVSGWDGHMAWADGVMAIPATVEQCVHYVALHEQRACFPAEAASNVKQIVYPGMHSDVGGGYLPTEQGKLAQCSQIPLNDMHFEAIRAGVPLMSIDEINSHGDLKTAFDIPKELTAAYNQFWTACGLASGGRLRDIVRQHTHQYVQWRGGMLVAGKGLSTRRFFRDSNDVDRGQLRKAEDDLEGQVKRLRLQIDAENIPQSQIDNTGLVGLYGGTPKVKPVDAVTRSLLAELDKHATLPQAVTDFFDDYVHDSRAGFTSIPISGLEPSDITGGYLRYRNIYQNERLTANVASIPLQSSSGADLDADNQTMVA</sequence>
<gene>
    <name evidence="2" type="ORF">HHL14_18075</name>
</gene>
<name>A0A7X9ZY45_9BURK</name>
<dbReference type="InterPro" id="IPR018712">
    <property type="entry name" value="Tle1-like_cat"/>
</dbReference>
<keyword evidence="3" id="KW-1185">Reference proteome</keyword>
<feature type="domain" description="T6SS Phospholipase effector Tle1-like catalytic" evidence="1">
    <location>
        <begin position="242"/>
        <end position="342"/>
    </location>
</feature>
<accession>A0A7X9ZY45</accession>